<dbReference type="PANTHER" id="PTHR45918">
    <property type="entry name" value="ALPHA-1,3/1,6-MANNOSYLTRANSFERASE ALG2"/>
    <property type="match status" value="1"/>
</dbReference>
<dbReference type="Gene3D" id="3.40.50.2000">
    <property type="entry name" value="Glycogen Phosphorylase B"/>
    <property type="match status" value="2"/>
</dbReference>
<evidence type="ECO:0000259" key="21">
    <source>
        <dbReference type="Pfam" id="PF13439"/>
    </source>
</evidence>
<dbReference type="PANTHER" id="PTHR45918:SF1">
    <property type="entry name" value="ALPHA-1,3_1,6-MANNOSYLTRANSFERASE ALG2"/>
    <property type="match status" value="1"/>
</dbReference>
<comment type="pathway">
    <text evidence="3">Protein modification; protein glycosylation.</text>
</comment>
<evidence type="ECO:0000256" key="16">
    <source>
        <dbReference type="ARBA" id="ARBA00045103"/>
    </source>
</evidence>
<dbReference type="GO" id="GO:0004378">
    <property type="term" value="F:GDP-Man:Man(1)GlcNAc(2)-PP-Dol alpha-1,3-mannosyltransferase activity"/>
    <property type="evidence" value="ECO:0007669"/>
    <property type="project" value="UniProtKB-EC"/>
</dbReference>
<dbReference type="EC" id="2.4.1.132" evidence="5"/>
<evidence type="ECO:0000256" key="8">
    <source>
        <dbReference type="ARBA" id="ARBA00022692"/>
    </source>
</evidence>
<name>A0A6V8H0G9_TALPI</name>
<evidence type="ECO:0000256" key="14">
    <source>
        <dbReference type="ARBA" id="ARBA00032333"/>
    </source>
</evidence>
<evidence type="ECO:0000256" key="13">
    <source>
        <dbReference type="ARBA" id="ARBA00032047"/>
    </source>
</evidence>
<comment type="catalytic activity">
    <reaction evidence="17">
        <text>an alpha-D-Man-(1-&gt;3)-beta-D-Man-(1-&gt;4)-beta-D-GlcNAc-(1-&gt;4)-alpha-D-GlcNAc-diphospho-di-trans,poly-cis-dolichol + GDP-alpha-D-mannose = an alpha-D-Man-(1-&gt;3)-[alpha-D-Man-(1-&gt;6)]-beta-D-Man-(1-&gt;4)-beta-D-GlcNAc-(1-&gt;4)-alpha-D-GlcNAc-diphospho-di-trans,poly-cis-dolichol + GDP + H(+)</text>
        <dbReference type="Rhea" id="RHEA:29519"/>
        <dbReference type="Rhea" id="RHEA-COMP:19513"/>
        <dbReference type="Rhea" id="RHEA-COMP:19515"/>
        <dbReference type="ChEBI" id="CHEBI:15378"/>
        <dbReference type="ChEBI" id="CHEBI:57527"/>
        <dbReference type="ChEBI" id="CHEBI:58189"/>
        <dbReference type="ChEBI" id="CHEBI:132510"/>
        <dbReference type="ChEBI" id="CHEBI:132511"/>
        <dbReference type="EC" id="2.4.1.257"/>
    </reaction>
    <physiologicalReaction direction="left-to-right" evidence="17">
        <dbReference type="Rhea" id="RHEA:29520"/>
    </physiologicalReaction>
</comment>
<organism evidence="22 23">
    <name type="scientific">Talaromyces pinophilus</name>
    <name type="common">Penicillium pinophilum</name>
    <dbReference type="NCBI Taxonomy" id="128442"/>
    <lineage>
        <taxon>Eukaryota</taxon>
        <taxon>Fungi</taxon>
        <taxon>Dikarya</taxon>
        <taxon>Ascomycota</taxon>
        <taxon>Pezizomycotina</taxon>
        <taxon>Eurotiomycetes</taxon>
        <taxon>Eurotiomycetidae</taxon>
        <taxon>Eurotiales</taxon>
        <taxon>Trichocomaceae</taxon>
        <taxon>Talaromyces</taxon>
        <taxon>Talaromyces sect. Talaromyces</taxon>
    </lineage>
</organism>
<comment type="catalytic activity">
    <reaction evidence="16">
        <text>a beta-D-Man-(1-&gt;4)-beta-D-GlcNAc-(1-&gt;4)-alpha-D-GlcNAc-diphospho-di-trans,poly-cis-dolichol + GDP-alpha-D-mannose = an alpha-D-Man-(1-&gt;3)-beta-D-Man-(1-&gt;4)-beta-D-GlcNAc-(1-&gt;4)-alpha-D-GlcNAc-diphospho-di-trans,poly-cis-dolichol + GDP + H(+)</text>
        <dbReference type="Rhea" id="RHEA:29515"/>
        <dbReference type="Rhea" id="RHEA-COMP:19511"/>
        <dbReference type="Rhea" id="RHEA-COMP:19513"/>
        <dbReference type="ChEBI" id="CHEBI:15378"/>
        <dbReference type="ChEBI" id="CHEBI:57527"/>
        <dbReference type="ChEBI" id="CHEBI:58189"/>
        <dbReference type="ChEBI" id="CHEBI:58472"/>
        <dbReference type="ChEBI" id="CHEBI:132510"/>
        <dbReference type="EC" id="2.4.1.132"/>
    </reaction>
    <physiologicalReaction direction="left-to-right" evidence="16">
        <dbReference type="Rhea" id="RHEA:29516"/>
    </physiologicalReaction>
</comment>
<evidence type="ECO:0000256" key="12">
    <source>
        <dbReference type="ARBA" id="ARBA00030746"/>
    </source>
</evidence>
<keyword evidence="7" id="KW-0808">Transferase</keyword>
<evidence type="ECO:0000256" key="10">
    <source>
        <dbReference type="ARBA" id="ARBA00022989"/>
    </source>
</evidence>
<evidence type="ECO:0000256" key="7">
    <source>
        <dbReference type="ARBA" id="ARBA00022679"/>
    </source>
</evidence>
<comment type="function">
    <text evidence="1">Mannosylates Man(2)GlcNAc(2)-dolichol diphosphate and Man(1)GlcNAc(2)-dolichol diphosphate to form Man(3)GlcNAc(2)-dolichol diphosphate.</text>
</comment>
<keyword evidence="8" id="KW-0812">Transmembrane</keyword>
<keyword evidence="11" id="KW-0472">Membrane</keyword>
<dbReference type="SUPFAM" id="SSF53756">
    <property type="entry name" value="UDP-Glycosyltransferase/glycogen phosphorylase"/>
    <property type="match status" value="1"/>
</dbReference>
<dbReference type="AlphaFoldDB" id="A0A6V8H0G9"/>
<feature type="compositionally biased region" description="Polar residues" evidence="19">
    <location>
        <begin position="664"/>
        <end position="687"/>
    </location>
</feature>
<evidence type="ECO:0000256" key="4">
    <source>
        <dbReference type="ARBA" id="ARBA00011969"/>
    </source>
</evidence>
<comment type="subcellular location">
    <subcellularLocation>
        <location evidence="2">Endoplasmic reticulum membrane</location>
    </subcellularLocation>
</comment>
<feature type="compositionally biased region" description="Polar residues" evidence="19">
    <location>
        <begin position="768"/>
        <end position="779"/>
    </location>
</feature>
<feature type="domain" description="Glycosyltransferase subfamily 4-like N-terminal" evidence="21">
    <location>
        <begin position="18"/>
        <end position="205"/>
    </location>
</feature>
<evidence type="ECO:0000256" key="5">
    <source>
        <dbReference type="ARBA" id="ARBA00012649"/>
    </source>
</evidence>
<reference evidence="23" key="1">
    <citation type="journal article" date="2015" name="Genome Announc.">
        <title>Draft genome sequence of Talaromyces cellulolyticus strain Y-94, a source of lignocellulosic biomass-degrading enzymes.</title>
        <authorList>
            <person name="Fujii T."/>
            <person name="Koike H."/>
            <person name="Sawayama S."/>
            <person name="Yano S."/>
            <person name="Inoue H."/>
        </authorList>
    </citation>
    <scope>NUCLEOTIDE SEQUENCE [LARGE SCALE GENOMIC DNA]</scope>
    <source>
        <strain evidence="23">Y-94</strain>
    </source>
</reference>
<evidence type="ECO:0000313" key="22">
    <source>
        <dbReference type="EMBL" id="GAM34791.1"/>
    </source>
</evidence>
<evidence type="ECO:0000256" key="3">
    <source>
        <dbReference type="ARBA" id="ARBA00004922"/>
    </source>
</evidence>
<keyword evidence="18" id="KW-0175">Coiled coil</keyword>
<proteinExistence type="predicted"/>
<feature type="coiled-coil region" evidence="18">
    <location>
        <begin position="528"/>
        <end position="576"/>
    </location>
</feature>
<evidence type="ECO:0000256" key="2">
    <source>
        <dbReference type="ARBA" id="ARBA00004586"/>
    </source>
</evidence>
<keyword evidence="6" id="KW-0328">Glycosyltransferase</keyword>
<dbReference type="InterPro" id="IPR027054">
    <property type="entry name" value="ALG2"/>
</dbReference>
<keyword evidence="23" id="KW-1185">Reference proteome</keyword>
<feature type="compositionally biased region" description="Polar residues" evidence="19">
    <location>
        <begin position="644"/>
        <end position="654"/>
    </location>
</feature>
<dbReference type="InterPro" id="IPR001296">
    <property type="entry name" value="Glyco_trans_1"/>
</dbReference>
<dbReference type="InterPro" id="IPR028098">
    <property type="entry name" value="Glyco_trans_4-like_N"/>
</dbReference>
<gene>
    <name evidence="22" type="ORF">TCE0_015r02596</name>
</gene>
<keyword evidence="10" id="KW-1133">Transmembrane helix</keyword>
<comment type="caution">
    <text evidence="22">The sequence shown here is derived from an EMBL/GenBank/DDBJ whole genome shotgun (WGS) entry which is preliminary data.</text>
</comment>
<dbReference type="Proteomes" id="UP000053095">
    <property type="component" value="Unassembled WGS sequence"/>
</dbReference>
<evidence type="ECO:0000259" key="20">
    <source>
        <dbReference type="Pfam" id="PF00534"/>
    </source>
</evidence>
<protein>
    <recommendedName>
        <fullName evidence="12">Asparagine-linked glycosylation protein 2</fullName>
        <ecNumber evidence="5">2.4.1.132</ecNumber>
        <ecNumber evidence="4">2.4.1.257</ecNumber>
    </recommendedName>
    <alternativeName>
        <fullName evidence="13">GDP-Man:Man(1)GlcNAc(2)-PP-Dol alpha-1,3-mannosyltransferase</fullName>
    </alternativeName>
    <alternativeName>
        <fullName evidence="15">GDP-Man:Man(1)GlcNAc(2)-PP-dolichol mannosyltransferase</fullName>
    </alternativeName>
    <alternativeName>
        <fullName evidence="14">GDP-Man:Man(2)GlcNAc(2)-PP-Dol alpha-1,6-mannosyltransferase</fullName>
    </alternativeName>
</protein>
<evidence type="ECO:0000256" key="18">
    <source>
        <dbReference type="SAM" id="Coils"/>
    </source>
</evidence>
<dbReference type="Pfam" id="PF00534">
    <property type="entry name" value="Glycos_transf_1"/>
    <property type="match status" value="1"/>
</dbReference>
<sequence length="959" mass="105974">MSLVPRSNVVIIHPDLGIGGAERLIIDVALALQSRGHQVTIYTSHRDTSHCFEEARDGTLDVRVRGNTLHLTISVLMEMGRTEKKNGGVEEYRDDIFIVDQLPACVPILKSLGEGYAQIRGGKQRILFYCHFPDQLLARRNEGNIVLRLLKEAYRYPLDWFEGWAMSASDKVVANSNFTRGVVKRVFGSDRLGDVKVVYPCVDTKESVPAETEIVKGELWGGKKIVLSINRFERKKGIDLAIRAYNGLSKEQRVGTRLVIAGGYDNRVQENVQYHKELNDLAFELGLQTATSKTVISALSIPDSIDVLFLLSVPSAFRDTLLHNSKLLLYTPVNEHFGIVPVEAMHAGLPVLASNTGGPLESVIENETGWLRDTTQVDEWTAIMRKVLLEMSEQEFANMAANEVDQSATTSSASAQPCAFLIVTQGMKMATTFYLPLMPILKRTSIIETWSPRYTNLDERLAQMLMRTYLRDNAERAKKSELGVAFDSVDDNMNRHSRPYTVLDPSGQTETDYPWPAAEPPITRLPSYEQLEAQVQQLEALVQQPQERLITLLPRYEQLEAQVQQLEAQVLQMSNSGHLPNISESIANVDPGDVILEDWKRFHTTHDTAKFSGHATSKINSPRKFPLSYDGTTLELGRPDEINTSHASRKQSLPLSKMRKSEPSLYNQKLSDTAAAKSSGTSNTAVRSKTAKRLLPVKRDLDGSLPPPETAEPIDFSHTLPRPIPSRSLNNLGDERRYTHVLGQARSSGLSAILGTGNVDTGAISIPGQVSPSQLSRHPTPTLLDGGLATRPSSQASGPGTPRSTFSAFDEPSRPKQSFPPGASSNAVMKGFESNVRELEAVSCVATDASHRSISDDEEVFVAMPDAAREPHIELSSEDESPTAGPMESFDTATYFPEIPHPETPHVGLDDGSEVVPREDPIFFNNGGIDYLEYNQVAYLNNQDPMWTGVPENDPVRGN</sequence>
<evidence type="ECO:0000256" key="6">
    <source>
        <dbReference type="ARBA" id="ARBA00022676"/>
    </source>
</evidence>
<evidence type="ECO:0000256" key="9">
    <source>
        <dbReference type="ARBA" id="ARBA00022824"/>
    </source>
</evidence>
<accession>A0A6V8H0G9</accession>
<dbReference type="EMBL" id="DF933811">
    <property type="protein sequence ID" value="GAM34791.1"/>
    <property type="molecule type" value="Genomic_DNA"/>
</dbReference>
<evidence type="ECO:0000256" key="17">
    <source>
        <dbReference type="ARBA" id="ARBA00045104"/>
    </source>
</evidence>
<dbReference type="UniPathway" id="UPA00378"/>
<evidence type="ECO:0000256" key="19">
    <source>
        <dbReference type="SAM" id="MobiDB-lite"/>
    </source>
</evidence>
<feature type="region of interest" description="Disordered" evidence="19">
    <location>
        <begin position="612"/>
        <end position="732"/>
    </location>
</feature>
<feature type="compositionally biased region" description="Polar residues" evidence="19">
    <location>
        <begin position="791"/>
        <end position="807"/>
    </location>
</feature>
<evidence type="ECO:0000256" key="15">
    <source>
        <dbReference type="ARBA" id="ARBA00032874"/>
    </source>
</evidence>
<feature type="non-terminal residue" evidence="22">
    <location>
        <position position="959"/>
    </location>
</feature>
<dbReference type="GO" id="GO:0102704">
    <property type="term" value="F:GDP-Man:Man(2)GlcNAc(2)-PP-Dol alpha-1,6-mannosyltransferase activity"/>
    <property type="evidence" value="ECO:0007669"/>
    <property type="project" value="UniProtKB-EC"/>
</dbReference>
<keyword evidence="9" id="KW-0256">Endoplasmic reticulum</keyword>
<evidence type="ECO:0000256" key="11">
    <source>
        <dbReference type="ARBA" id="ARBA00023136"/>
    </source>
</evidence>
<evidence type="ECO:0000256" key="1">
    <source>
        <dbReference type="ARBA" id="ARBA00003142"/>
    </source>
</evidence>
<dbReference type="GO" id="GO:0005789">
    <property type="term" value="C:endoplasmic reticulum membrane"/>
    <property type="evidence" value="ECO:0007669"/>
    <property type="project" value="UniProtKB-SubCell"/>
</dbReference>
<feature type="domain" description="Glycosyl transferase family 1" evidence="20">
    <location>
        <begin position="217"/>
        <end position="391"/>
    </location>
</feature>
<evidence type="ECO:0000313" key="23">
    <source>
        <dbReference type="Proteomes" id="UP000053095"/>
    </source>
</evidence>
<feature type="region of interest" description="Disordered" evidence="19">
    <location>
        <begin position="765"/>
        <end position="826"/>
    </location>
</feature>
<dbReference type="Pfam" id="PF13439">
    <property type="entry name" value="Glyco_transf_4"/>
    <property type="match status" value="1"/>
</dbReference>
<dbReference type="EC" id="2.4.1.257" evidence="4"/>